<dbReference type="Gene3D" id="1.20.1280.140">
    <property type="match status" value="1"/>
</dbReference>
<accession>A0A8X7NAQ1</accession>
<reference evidence="2" key="1">
    <citation type="submission" date="2016-04" db="EMBL/GenBank/DDBJ databases">
        <authorList>
            <person name="Nguyen H.D."/>
            <person name="Samba Siva P."/>
            <person name="Cullis J."/>
            <person name="Levesque C.A."/>
            <person name="Hambleton S."/>
        </authorList>
    </citation>
    <scope>NUCLEOTIDE SEQUENCE</scope>
    <source>
        <strain evidence="2">DAOMC 236422</strain>
    </source>
</reference>
<keyword evidence="3" id="KW-1185">Reference proteome</keyword>
<reference evidence="2" key="2">
    <citation type="journal article" date="2019" name="IMA Fungus">
        <title>Genome sequencing and comparison of five Tilletia species to identify candidate genes for the detection of regulated species infecting wheat.</title>
        <authorList>
            <person name="Nguyen H.D.T."/>
            <person name="Sultana T."/>
            <person name="Kesanakurti P."/>
            <person name="Hambleton S."/>
        </authorList>
    </citation>
    <scope>NUCLEOTIDE SEQUENCE</scope>
    <source>
        <strain evidence="2">DAOMC 236422</strain>
    </source>
</reference>
<dbReference type="GO" id="GO:0005576">
    <property type="term" value="C:extracellular region"/>
    <property type="evidence" value="ECO:0007669"/>
    <property type="project" value="TreeGrafter"/>
</dbReference>
<comment type="caution">
    <text evidence="2">The sequence shown here is derived from an EMBL/GenBank/DDBJ whole genome shotgun (WGS) entry which is preliminary data.</text>
</comment>
<dbReference type="PANTHER" id="PTHR38123:SF1">
    <property type="entry name" value="HYDROPHOBIC SURFACE BINDING PROTEIN"/>
    <property type="match status" value="1"/>
</dbReference>
<evidence type="ECO:0000313" key="2">
    <source>
        <dbReference type="EMBL" id="KAE8269094.1"/>
    </source>
</evidence>
<name>A0A8X7NAQ1_9BASI</name>
<dbReference type="EMBL" id="LWDG02000111">
    <property type="protein sequence ID" value="KAE8269094.1"/>
    <property type="molecule type" value="Genomic_DNA"/>
</dbReference>
<evidence type="ECO:0000256" key="1">
    <source>
        <dbReference type="SAM" id="SignalP"/>
    </source>
</evidence>
<proteinExistence type="predicted"/>
<protein>
    <recommendedName>
        <fullName evidence="4">Cell wall protein</fullName>
    </recommendedName>
</protein>
<sequence>MKFTILALLPFLSLFALMAAAQGGVAQYISTLVTSIESLKTQLHQPQVGQSYSAALRVNQATQGLVRSLQSATTFLNQHGQLSSTEASQVLDNMKKSLPIVKDATTTVAALKTDFQRLGLVGIARSDVLKLQAATQAFTQSVVDNTPGTYAAQAKHRQQEYNAALASAAAAYSP</sequence>
<feature type="signal peptide" evidence="1">
    <location>
        <begin position="1"/>
        <end position="26"/>
    </location>
</feature>
<organism evidence="2 3">
    <name type="scientific">Tilletia walkeri</name>
    <dbReference type="NCBI Taxonomy" id="117179"/>
    <lineage>
        <taxon>Eukaryota</taxon>
        <taxon>Fungi</taxon>
        <taxon>Dikarya</taxon>
        <taxon>Basidiomycota</taxon>
        <taxon>Ustilaginomycotina</taxon>
        <taxon>Exobasidiomycetes</taxon>
        <taxon>Tilletiales</taxon>
        <taxon>Tilletiaceae</taxon>
        <taxon>Tilletia</taxon>
    </lineage>
</organism>
<feature type="chain" id="PRO_5036494725" description="Cell wall protein" evidence="1">
    <location>
        <begin position="27"/>
        <end position="174"/>
    </location>
</feature>
<dbReference type="AlphaFoldDB" id="A0A8X7NAQ1"/>
<dbReference type="Proteomes" id="UP000078113">
    <property type="component" value="Unassembled WGS sequence"/>
</dbReference>
<evidence type="ECO:0008006" key="4">
    <source>
        <dbReference type="Google" id="ProtNLM"/>
    </source>
</evidence>
<evidence type="ECO:0000313" key="3">
    <source>
        <dbReference type="Proteomes" id="UP000078113"/>
    </source>
</evidence>
<dbReference type="Pfam" id="PF12296">
    <property type="entry name" value="HsbA"/>
    <property type="match status" value="1"/>
</dbReference>
<dbReference type="InterPro" id="IPR021054">
    <property type="entry name" value="Cell_wall_mannoprotein_1"/>
</dbReference>
<keyword evidence="1" id="KW-0732">Signal</keyword>
<dbReference type="PANTHER" id="PTHR38123">
    <property type="entry name" value="CELL WALL SERINE-THREONINE-RICH GALACTOMANNOPROTEIN MP1 (AFU_ORTHOLOGUE AFUA_4G03240)"/>
    <property type="match status" value="1"/>
</dbReference>
<gene>
    <name evidence="2" type="ORF">A4X09_0g3251</name>
</gene>